<dbReference type="RefSeq" id="WP_078931496.1">
    <property type="nucleotide sequence ID" value="NZ_CAMEQG010000049.1"/>
</dbReference>
<accession>A0A1T4PYS4</accession>
<comment type="subcellular location">
    <subcellularLocation>
        <location evidence="6">Cytoplasm</location>
    </subcellularLocation>
</comment>
<proteinExistence type="inferred from homology"/>
<organism evidence="8 9">
    <name type="scientific">Treponema berlinense</name>
    <dbReference type="NCBI Taxonomy" id="225004"/>
    <lineage>
        <taxon>Bacteria</taxon>
        <taxon>Pseudomonadati</taxon>
        <taxon>Spirochaetota</taxon>
        <taxon>Spirochaetia</taxon>
        <taxon>Spirochaetales</taxon>
        <taxon>Treponemataceae</taxon>
        <taxon>Treponema</taxon>
    </lineage>
</organism>
<dbReference type="UniPathway" id="UPA00068">
    <property type="reaction ID" value="UER00108"/>
</dbReference>
<dbReference type="Gene3D" id="3.40.50.720">
    <property type="entry name" value="NAD(P)-binding Rossmann-like Domain"/>
    <property type="match status" value="1"/>
</dbReference>
<evidence type="ECO:0000256" key="6">
    <source>
        <dbReference type="HAMAP-Rule" id="MF_01110"/>
    </source>
</evidence>
<dbReference type="GeneID" id="303367994"/>
<gene>
    <name evidence="6" type="primary">argC</name>
    <name evidence="8" type="ORF">SAMN02745152_01766</name>
</gene>
<dbReference type="AlphaFoldDB" id="A0A1T4PYS4"/>
<evidence type="ECO:0000259" key="7">
    <source>
        <dbReference type="SMART" id="SM00859"/>
    </source>
</evidence>
<reference evidence="8 9" key="1">
    <citation type="submission" date="2017-02" db="EMBL/GenBank/DDBJ databases">
        <authorList>
            <person name="Peterson S.W."/>
        </authorList>
    </citation>
    <scope>NUCLEOTIDE SEQUENCE [LARGE SCALE GENOMIC DNA]</scope>
    <source>
        <strain evidence="8 9">ATCC BAA-909</strain>
    </source>
</reference>
<comment type="similarity">
    <text evidence="6">Belongs to the NAGSA dehydrogenase family. Type 2 subfamily.</text>
</comment>
<dbReference type="OrthoDB" id="9801289at2"/>
<evidence type="ECO:0000256" key="1">
    <source>
        <dbReference type="ARBA" id="ARBA00022490"/>
    </source>
</evidence>
<dbReference type="Gene3D" id="3.30.360.10">
    <property type="entry name" value="Dihydrodipicolinate Reductase, domain 2"/>
    <property type="match status" value="1"/>
</dbReference>
<feature type="active site" evidence="6">
    <location>
        <position position="116"/>
    </location>
</feature>
<dbReference type="SMART" id="SM00859">
    <property type="entry name" value="Semialdhyde_dh"/>
    <property type="match status" value="1"/>
</dbReference>
<dbReference type="InterPro" id="IPR050085">
    <property type="entry name" value="AGPR"/>
</dbReference>
<dbReference type="NCBIfam" id="TIGR01851">
    <property type="entry name" value="argC_other"/>
    <property type="match status" value="1"/>
</dbReference>
<dbReference type="InterPro" id="IPR010136">
    <property type="entry name" value="AGPR_type-2"/>
</dbReference>
<keyword evidence="5 6" id="KW-0560">Oxidoreductase</keyword>
<dbReference type="Pfam" id="PF22698">
    <property type="entry name" value="Semialdhyde_dhC_1"/>
    <property type="match status" value="1"/>
</dbReference>
<dbReference type="GO" id="GO:0005737">
    <property type="term" value="C:cytoplasm"/>
    <property type="evidence" value="ECO:0007669"/>
    <property type="project" value="UniProtKB-SubCell"/>
</dbReference>
<evidence type="ECO:0000313" key="9">
    <source>
        <dbReference type="Proteomes" id="UP000190395"/>
    </source>
</evidence>
<dbReference type="STRING" id="225004.SAMN02745152_01766"/>
<comment type="pathway">
    <text evidence="6">Amino-acid biosynthesis; L-arginine biosynthesis; N(2)-acetyl-L-ornithine from L-glutamate: step 3/4.</text>
</comment>
<feature type="domain" description="Semialdehyde dehydrogenase NAD-binding" evidence="7">
    <location>
        <begin position="4"/>
        <end position="105"/>
    </location>
</feature>
<evidence type="ECO:0000256" key="4">
    <source>
        <dbReference type="ARBA" id="ARBA00022857"/>
    </source>
</evidence>
<sequence length="319" mass="35500">MAYKVFIDGKDGTTGLKIYERFEKRSDIEILLIDEEKRKDPQERAKMINASDFTFLCLPDAAAIEAANLCTNPKTRILDASTAHRTNPDWAYGFPELSKEHRQKIENSNRVAVPGCYASGFISLVYPLIKNGIIAPDYPVVCHAVSGYSGAGKKAIAQYESPDRNPELKSPRLYALTQEHKHLPEMQKISGLSYKPIFNPYVCDYFEGMTVTVSLFTRLMQKKLNGQQLTELFKEHYNSSRFVKCAEFLGEGTLTENFIPANTLAGTNSMQIFVCGNDERLVLTSRFDNLGKGASGAAVQCMNIMMGIDEATGLTYAGL</sequence>
<dbReference type="GO" id="GO:0006526">
    <property type="term" value="P:L-arginine biosynthetic process"/>
    <property type="evidence" value="ECO:0007669"/>
    <property type="project" value="UniProtKB-UniRule"/>
</dbReference>
<dbReference type="InterPro" id="IPR036291">
    <property type="entry name" value="NAD(P)-bd_dom_sf"/>
</dbReference>
<dbReference type="CDD" id="cd17896">
    <property type="entry name" value="AGPR_2_N"/>
    <property type="match status" value="1"/>
</dbReference>
<dbReference type="SUPFAM" id="SSF55347">
    <property type="entry name" value="Glyceraldehyde-3-phosphate dehydrogenase-like, C-terminal domain"/>
    <property type="match status" value="1"/>
</dbReference>
<dbReference type="SUPFAM" id="SSF51735">
    <property type="entry name" value="NAD(P)-binding Rossmann-fold domains"/>
    <property type="match status" value="1"/>
</dbReference>
<dbReference type="CDD" id="cd23935">
    <property type="entry name" value="AGPR_2_C"/>
    <property type="match status" value="1"/>
</dbReference>
<dbReference type="PANTHER" id="PTHR32338">
    <property type="entry name" value="N-ACETYL-GAMMA-GLUTAMYL-PHOSPHATE REDUCTASE, CHLOROPLASTIC-RELATED-RELATED"/>
    <property type="match status" value="1"/>
</dbReference>
<dbReference type="PANTHER" id="PTHR32338:SF10">
    <property type="entry name" value="N-ACETYL-GAMMA-GLUTAMYL-PHOSPHATE REDUCTASE, CHLOROPLASTIC-RELATED"/>
    <property type="match status" value="1"/>
</dbReference>
<evidence type="ECO:0000313" key="8">
    <source>
        <dbReference type="EMBL" id="SJZ96401.1"/>
    </source>
</evidence>
<dbReference type="GO" id="GO:0051287">
    <property type="term" value="F:NAD binding"/>
    <property type="evidence" value="ECO:0007669"/>
    <property type="project" value="InterPro"/>
</dbReference>
<evidence type="ECO:0000256" key="5">
    <source>
        <dbReference type="ARBA" id="ARBA00023002"/>
    </source>
</evidence>
<keyword evidence="9" id="KW-1185">Reference proteome</keyword>
<dbReference type="Proteomes" id="UP000190395">
    <property type="component" value="Unassembled WGS sequence"/>
</dbReference>
<comment type="catalytic activity">
    <reaction evidence="6">
        <text>N-acetyl-L-glutamate 5-semialdehyde + phosphate + NADP(+) = N-acetyl-L-glutamyl 5-phosphate + NADPH + H(+)</text>
        <dbReference type="Rhea" id="RHEA:21588"/>
        <dbReference type="ChEBI" id="CHEBI:15378"/>
        <dbReference type="ChEBI" id="CHEBI:29123"/>
        <dbReference type="ChEBI" id="CHEBI:43474"/>
        <dbReference type="ChEBI" id="CHEBI:57783"/>
        <dbReference type="ChEBI" id="CHEBI:57936"/>
        <dbReference type="ChEBI" id="CHEBI:58349"/>
        <dbReference type="EC" id="1.2.1.38"/>
    </reaction>
</comment>
<keyword evidence="3 6" id="KW-0028">Amino-acid biosynthesis</keyword>
<evidence type="ECO:0000256" key="3">
    <source>
        <dbReference type="ARBA" id="ARBA00022605"/>
    </source>
</evidence>
<dbReference type="GO" id="GO:0003942">
    <property type="term" value="F:N-acetyl-gamma-glutamyl-phosphate reductase activity"/>
    <property type="evidence" value="ECO:0007669"/>
    <property type="project" value="UniProtKB-UniRule"/>
</dbReference>
<keyword evidence="2 6" id="KW-0055">Arginine biosynthesis</keyword>
<evidence type="ECO:0000256" key="2">
    <source>
        <dbReference type="ARBA" id="ARBA00022571"/>
    </source>
</evidence>
<dbReference type="InterPro" id="IPR000534">
    <property type="entry name" value="Semialdehyde_DH_NAD-bd"/>
</dbReference>
<dbReference type="EC" id="1.2.1.38" evidence="6"/>
<name>A0A1T4PYS4_9SPIR</name>
<dbReference type="HAMAP" id="MF_01110">
    <property type="entry name" value="ArgC_type2"/>
    <property type="match status" value="1"/>
</dbReference>
<dbReference type="InterPro" id="IPR058924">
    <property type="entry name" value="AGPR_dimerisation_dom"/>
</dbReference>
<comment type="function">
    <text evidence="6">Catalyzes the NADPH-dependent reduction of N-acetyl-5-glutamyl phosphate to yield N-acetyl-L-glutamate 5-semialdehyde.</text>
</comment>
<keyword evidence="4 6" id="KW-0521">NADP</keyword>
<dbReference type="Pfam" id="PF01118">
    <property type="entry name" value="Semialdhyde_dh"/>
    <property type="match status" value="1"/>
</dbReference>
<keyword evidence="1 6" id="KW-0963">Cytoplasm</keyword>
<protein>
    <recommendedName>
        <fullName evidence="6">N-acetyl-gamma-glutamyl-phosphate reductase</fullName>
        <shortName evidence="6">AGPR</shortName>
        <ecNumber evidence="6">1.2.1.38</ecNumber>
    </recommendedName>
    <alternativeName>
        <fullName evidence="6">N-acetyl-glutamate semialdehyde dehydrogenase</fullName>
        <shortName evidence="6">NAGSA dehydrogenase</shortName>
    </alternativeName>
</protein>
<dbReference type="EMBL" id="FUXC01000011">
    <property type="protein sequence ID" value="SJZ96401.1"/>
    <property type="molecule type" value="Genomic_DNA"/>
</dbReference>